<evidence type="ECO:0000256" key="1">
    <source>
        <dbReference type="ARBA" id="ARBA00001933"/>
    </source>
</evidence>
<dbReference type="InterPro" id="IPR009006">
    <property type="entry name" value="Ala_racemase/Decarboxylase_C"/>
</dbReference>
<dbReference type="UniPathway" id="UPA00034">
    <property type="reaction ID" value="UER00027"/>
</dbReference>
<keyword evidence="5" id="KW-0028">Amino-acid biosynthesis</keyword>
<keyword evidence="5 8" id="KW-0457">Lysine biosynthesis</keyword>
<dbReference type="Pfam" id="PF00278">
    <property type="entry name" value="Orn_DAP_Arg_deC"/>
    <property type="match status" value="1"/>
</dbReference>
<dbReference type="STRING" id="80876.SAMN05421779_10226"/>
<evidence type="ECO:0000256" key="5">
    <source>
        <dbReference type="HAMAP-Rule" id="MF_02120"/>
    </source>
</evidence>
<dbReference type="AlphaFoldDB" id="A0A1N7JA65"/>
<feature type="domain" description="Orn/DAP/Arg decarboxylase 2 C-terminal" evidence="9">
    <location>
        <begin position="33"/>
        <end position="372"/>
    </location>
</feature>
<dbReference type="Gene3D" id="3.20.20.10">
    <property type="entry name" value="Alanine racemase"/>
    <property type="match status" value="1"/>
</dbReference>
<dbReference type="PROSITE" id="PS00878">
    <property type="entry name" value="ODR_DC_2_1"/>
    <property type="match status" value="1"/>
</dbReference>
<evidence type="ECO:0000313" key="12">
    <source>
        <dbReference type="Proteomes" id="UP000185678"/>
    </source>
</evidence>
<keyword evidence="12" id="KW-1185">Reference proteome</keyword>
<dbReference type="PRINTS" id="PR01179">
    <property type="entry name" value="ODADCRBXLASE"/>
</dbReference>
<feature type="binding site" evidence="5">
    <location>
        <position position="317"/>
    </location>
    <ligand>
        <name>substrate</name>
    </ligand>
</feature>
<name>A0A1N7JA65_9PROT</name>
<evidence type="ECO:0000259" key="10">
    <source>
        <dbReference type="Pfam" id="PF02784"/>
    </source>
</evidence>
<dbReference type="Gene3D" id="2.40.37.10">
    <property type="entry name" value="Lyase, Ornithine Decarboxylase, Chain A, domain 1"/>
    <property type="match status" value="1"/>
</dbReference>
<organism evidence="11 12">
    <name type="scientific">Insolitispirillum peregrinum</name>
    <dbReference type="NCBI Taxonomy" id="80876"/>
    <lineage>
        <taxon>Bacteria</taxon>
        <taxon>Pseudomonadati</taxon>
        <taxon>Pseudomonadota</taxon>
        <taxon>Alphaproteobacteria</taxon>
        <taxon>Rhodospirillales</taxon>
        <taxon>Novispirillaceae</taxon>
        <taxon>Insolitispirillum</taxon>
    </lineage>
</organism>
<evidence type="ECO:0000256" key="7">
    <source>
        <dbReference type="PIRSR" id="PIRSR600183-50"/>
    </source>
</evidence>
<dbReference type="InterPro" id="IPR022653">
    <property type="entry name" value="De-COase2_pyr-phos_BS"/>
</dbReference>
<feature type="active site" description="Proton donor" evidence="7">
    <location>
        <position position="345"/>
    </location>
</feature>
<feature type="binding site" evidence="5">
    <location>
        <position position="239"/>
    </location>
    <ligand>
        <name>pyridoxal 5'-phosphate</name>
        <dbReference type="ChEBI" id="CHEBI:597326"/>
    </ligand>
</feature>
<dbReference type="SUPFAM" id="SSF51419">
    <property type="entry name" value="PLP-binding barrel"/>
    <property type="match status" value="1"/>
</dbReference>
<comment type="subunit">
    <text evidence="5">Homodimer.</text>
</comment>
<feature type="binding site" evidence="5">
    <location>
        <position position="277"/>
    </location>
    <ligand>
        <name>substrate</name>
    </ligand>
</feature>
<feature type="binding site" evidence="5">
    <location>
        <position position="313"/>
    </location>
    <ligand>
        <name>substrate</name>
    </ligand>
</feature>
<keyword evidence="4 5" id="KW-0456">Lyase</keyword>
<evidence type="ECO:0000256" key="2">
    <source>
        <dbReference type="ARBA" id="ARBA00022793"/>
    </source>
</evidence>
<dbReference type="InterPro" id="IPR022644">
    <property type="entry name" value="De-COase2_N"/>
</dbReference>
<dbReference type="PANTHER" id="PTHR43727">
    <property type="entry name" value="DIAMINOPIMELATE DECARBOXYLASE"/>
    <property type="match status" value="1"/>
</dbReference>
<dbReference type="InterPro" id="IPR022643">
    <property type="entry name" value="De-COase2_C"/>
</dbReference>
<evidence type="ECO:0000256" key="8">
    <source>
        <dbReference type="RuleBase" id="RU003738"/>
    </source>
</evidence>
<dbReference type="SUPFAM" id="SSF50621">
    <property type="entry name" value="Alanine racemase C-terminal domain-like"/>
    <property type="match status" value="1"/>
</dbReference>
<dbReference type="Pfam" id="PF02784">
    <property type="entry name" value="Orn_Arg_deC_N"/>
    <property type="match status" value="1"/>
</dbReference>
<evidence type="ECO:0000256" key="3">
    <source>
        <dbReference type="ARBA" id="ARBA00022898"/>
    </source>
</evidence>
<feature type="modified residue" description="N6-(pyridoxal phosphate)lysine" evidence="5 7">
    <location>
        <position position="60"/>
    </location>
</feature>
<dbReference type="PRINTS" id="PR01181">
    <property type="entry name" value="DAPDCRBXLASE"/>
</dbReference>
<feature type="binding site" evidence="5">
    <location>
        <position position="374"/>
    </location>
    <ligand>
        <name>pyridoxal 5'-phosphate</name>
        <dbReference type="ChEBI" id="CHEBI:597326"/>
    </ligand>
</feature>
<dbReference type="NCBIfam" id="TIGR01048">
    <property type="entry name" value="lysA"/>
    <property type="match status" value="1"/>
</dbReference>
<evidence type="ECO:0000256" key="4">
    <source>
        <dbReference type="ARBA" id="ARBA00023239"/>
    </source>
</evidence>
<feature type="binding site" evidence="5">
    <location>
        <position position="374"/>
    </location>
    <ligand>
        <name>substrate</name>
    </ligand>
</feature>
<dbReference type="GO" id="GO:0030170">
    <property type="term" value="F:pyridoxal phosphate binding"/>
    <property type="evidence" value="ECO:0007669"/>
    <property type="project" value="UniProtKB-UniRule"/>
</dbReference>
<dbReference type="GO" id="GO:0008836">
    <property type="term" value="F:diaminopimelate decarboxylase activity"/>
    <property type="evidence" value="ECO:0007669"/>
    <property type="project" value="UniProtKB-UniRule"/>
</dbReference>
<sequence>MHHFHYRNGRLYAEDVAIDDIVQAVGSPVYIYSTATLTRHFQVFADSLKEFGGLVCFAVKSNGNTAVIRTLARLGAGADVVSGGELMVARAAGVPAERIIFSGVGKTRAEMELALDEGIHQINVESVPELDLLNEVALARGVKAPVALRVNPDVGAGGHAKITTGKKENKFGIDWTAAPAAYRHACSLPGLDVKGVAVHIGSQIADLQPFEDAFLRVRDLVLMLRADGISLSRIDLGGGLGVPYEDGNDIPPPPEYAAIVRSTLGDLGCSISAEPGRLIAGNAGLLVSEVMFIKEGSTRTFAIVDAAMNDLVRPAMYEAFHGIIPVAEPVPGEATIDYDVVGPVCETGDTFAKQRPLPPLKAGDLIAFKTAGAYGATMSSQYNARPLVPEVLVDGNRFAVVRRRPTFEEMRALEQVPEWLA</sequence>
<feature type="domain" description="Orn/DAP/Arg decarboxylase 2 N-terminal" evidence="10">
    <location>
        <begin position="36"/>
        <end position="280"/>
    </location>
</feature>
<comment type="similarity">
    <text evidence="5">Belongs to the Orn/Lys/Arg decarboxylase class-II family. LysA subfamily.</text>
</comment>
<evidence type="ECO:0000256" key="6">
    <source>
        <dbReference type="NCBIfam" id="TIGR01048"/>
    </source>
</evidence>
<reference evidence="11 12" key="1">
    <citation type="submission" date="2017-01" db="EMBL/GenBank/DDBJ databases">
        <authorList>
            <person name="Mah S.A."/>
            <person name="Swanson W.J."/>
            <person name="Moy G.W."/>
            <person name="Vacquier V.D."/>
        </authorList>
    </citation>
    <scope>NUCLEOTIDE SEQUENCE [LARGE SCALE GENOMIC DNA]</scope>
    <source>
        <strain evidence="11 12">DSM 11589</strain>
    </source>
</reference>
<comment type="catalytic activity">
    <reaction evidence="5 8">
        <text>meso-2,6-diaminopimelate + H(+) = L-lysine + CO2</text>
        <dbReference type="Rhea" id="RHEA:15101"/>
        <dbReference type="ChEBI" id="CHEBI:15378"/>
        <dbReference type="ChEBI" id="CHEBI:16526"/>
        <dbReference type="ChEBI" id="CHEBI:32551"/>
        <dbReference type="ChEBI" id="CHEBI:57791"/>
        <dbReference type="EC" id="4.1.1.20"/>
    </reaction>
</comment>
<dbReference type="InterPro" id="IPR002986">
    <property type="entry name" value="DAP_deCOOHase_LysA"/>
</dbReference>
<dbReference type="GO" id="GO:0009089">
    <property type="term" value="P:lysine biosynthetic process via diaminopimelate"/>
    <property type="evidence" value="ECO:0007669"/>
    <property type="project" value="UniProtKB-UniRule"/>
</dbReference>
<dbReference type="RefSeq" id="WP_076398965.1">
    <property type="nucleotide sequence ID" value="NZ_FTOA01000002.1"/>
</dbReference>
<comment type="function">
    <text evidence="5">Specifically catalyzes the decarboxylation of meso-diaminopimelate (meso-DAP) to L-lysine.</text>
</comment>
<dbReference type="OrthoDB" id="9802241at2"/>
<dbReference type="PANTHER" id="PTHR43727:SF2">
    <property type="entry name" value="GROUP IV DECARBOXYLASE"/>
    <property type="match status" value="1"/>
</dbReference>
<proteinExistence type="inferred from homology"/>
<dbReference type="FunFam" id="3.20.20.10:FF:000003">
    <property type="entry name" value="Diaminopimelate decarboxylase"/>
    <property type="match status" value="1"/>
</dbReference>
<dbReference type="Proteomes" id="UP000185678">
    <property type="component" value="Unassembled WGS sequence"/>
</dbReference>
<dbReference type="EMBL" id="FTOA01000002">
    <property type="protein sequence ID" value="SIS46242.1"/>
    <property type="molecule type" value="Genomic_DNA"/>
</dbReference>
<accession>A0A1N7JA65</accession>
<gene>
    <name evidence="5" type="primary">lysA</name>
    <name evidence="11" type="ORF">SAMN05421779_10226</name>
</gene>
<dbReference type="EC" id="4.1.1.20" evidence="5 6"/>
<dbReference type="CDD" id="cd06828">
    <property type="entry name" value="PLPDE_III_DapDC"/>
    <property type="match status" value="1"/>
</dbReference>
<feature type="binding site" evidence="5">
    <location>
        <begin position="274"/>
        <end position="277"/>
    </location>
    <ligand>
        <name>pyridoxal 5'-phosphate</name>
        <dbReference type="ChEBI" id="CHEBI:597326"/>
    </ligand>
</feature>
<evidence type="ECO:0000259" key="9">
    <source>
        <dbReference type="Pfam" id="PF00278"/>
    </source>
</evidence>
<comment type="pathway">
    <text evidence="5 8">Amino-acid biosynthesis; L-lysine biosynthesis via DAP pathway; L-lysine from DL-2,6-diaminopimelate: step 1/1.</text>
</comment>
<protein>
    <recommendedName>
        <fullName evidence="5 6">Diaminopimelate decarboxylase</fullName>
        <shortName evidence="5">DAP decarboxylase</shortName>
        <shortName evidence="5">DAPDC</shortName>
        <ecNumber evidence="5 6">4.1.1.20</ecNumber>
    </recommendedName>
</protein>
<dbReference type="InterPro" id="IPR000183">
    <property type="entry name" value="Orn/DAP/Arg_de-COase"/>
</dbReference>
<feature type="binding site" evidence="5">
    <location>
        <position position="346"/>
    </location>
    <ligand>
        <name>substrate</name>
    </ligand>
</feature>
<keyword evidence="2 5" id="KW-0210">Decarboxylase</keyword>
<evidence type="ECO:0000313" key="11">
    <source>
        <dbReference type="EMBL" id="SIS46242.1"/>
    </source>
</evidence>
<keyword evidence="3 5" id="KW-0663">Pyridoxal phosphate</keyword>
<dbReference type="InterPro" id="IPR029066">
    <property type="entry name" value="PLP-binding_barrel"/>
</dbReference>
<dbReference type="HAMAP" id="MF_02120">
    <property type="entry name" value="LysA"/>
    <property type="match status" value="1"/>
</dbReference>
<comment type="cofactor">
    <cofactor evidence="1 5 7 8">
        <name>pyridoxal 5'-phosphate</name>
        <dbReference type="ChEBI" id="CHEBI:597326"/>
    </cofactor>
</comment>